<dbReference type="EMBL" id="CADCXW020000003">
    <property type="protein sequence ID" value="CAD1539349.1"/>
    <property type="molecule type" value="Genomic_DNA"/>
</dbReference>
<gene>
    <name evidence="1" type="ORF">BBRV_LOCUS25925</name>
</gene>
<dbReference type="AlphaFoldDB" id="A0A6V7II93"/>
<protein>
    <submittedName>
        <fullName evidence="1">Uncharacterized protein</fullName>
    </submittedName>
</protein>
<organism evidence="1">
    <name type="scientific">Bracon brevicornis</name>
    <dbReference type="NCBI Taxonomy" id="1563983"/>
    <lineage>
        <taxon>Eukaryota</taxon>
        <taxon>Metazoa</taxon>
        <taxon>Ecdysozoa</taxon>
        <taxon>Arthropoda</taxon>
        <taxon>Hexapoda</taxon>
        <taxon>Insecta</taxon>
        <taxon>Pterygota</taxon>
        <taxon>Neoptera</taxon>
        <taxon>Endopterygota</taxon>
        <taxon>Hymenoptera</taxon>
        <taxon>Apocrita</taxon>
        <taxon>Ichneumonoidea</taxon>
        <taxon>Braconidae</taxon>
        <taxon>Braconinae</taxon>
        <taxon>Bracon</taxon>
    </lineage>
</organism>
<reference evidence="1" key="1">
    <citation type="submission" date="2020-07" db="EMBL/GenBank/DDBJ databases">
        <authorList>
            <person name="Ferguson B K."/>
        </authorList>
    </citation>
    <scope>NUCLEOTIDE SEQUENCE</scope>
    <source>
        <strain evidence="1">L06</strain>
    </source>
</reference>
<proteinExistence type="predicted"/>
<sequence>MLGRNLIYLPCRHHIQEILLRSVFETCWPGTVVPNVAIFKQFQVKWMEIDTREYETGLSDEIIRTVVNEKNDIKNFISEQLEIRHPRGDYGEFLGLSYIFLDGVPPRGVEFTAPGAIHHVRWLVKAIYSLKAFIFREQLILKKDQIEETRQVCPFIILFYVKSWLTCPFAIEASRLDLASLRDLIQYRNINATVANAVLKKFSGHLWYITEELIALALFGFKVSKDEKIKLPQALKQRSSEGKYLKRITIECPNIVSLQGKVLSDSATNHSIFCLSNLGLHRLSWKNIRKIGRSIKIIKKDWKYSRI</sequence>
<evidence type="ECO:0000313" key="1">
    <source>
        <dbReference type="EMBL" id="CAD1539349.1"/>
    </source>
</evidence>
<name>A0A6V7II93_9HYME</name>
<accession>A0A6V7II93</accession>